<evidence type="ECO:0000313" key="3">
    <source>
        <dbReference type="Proteomes" id="UP000509750"/>
    </source>
</evidence>
<proteinExistence type="predicted"/>
<dbReference type="EMBL" id="CP058531">
    <property type="protein sequence ID" value="QLG29889.1"/>
    <property type="molecule type" value="Genomic_DNA"/>
</dbReference>
<geneLocation type="plasmid" evidence="2 3">
    <name>unnamed2</name>
</geneLocation>
<dbReference type="GeneID" id="56031161"/>
<protein>
    <recommendedName>
        <fullName evidence="1">DUF6293 domain-containing protein</fullName>
    </recommendedName>
</protein>
<keyword evidence="2" id="KW-0614">Plasmid</keyword>
<evidence type="ECO:0000313" key="2">
    <source>
        <dbReference type="EMBL" id="QLG29889.1"/>
    </source>
</evidence>
<keyword evidence="3" id="KW-1185">Reference proteome</keyword>
<dbReference type="AlphaFoldDB" id="A0A7D5GZV7"/>
<evidence type="ECO:0000259" key="1">
    <source>
        <dbReference type="Pfam" id="PF22665"/>
    </source>
</evidence>
<name>A0A7D5GZV7_9EURY</name>
<organism evidence="2 3">
    <name type="scientific">Halorarum halophilum</name>
    <dbReference type="NCBI Taxonomy" id="2743090"/>
    <lineage>
        <taxon>Archaea</taxon>
        <taxon>Methanobacteriati</taxon>
        <taxon>Methanobacteriota</taxon>
        <taxon>Stenosarchaea group</taxon>
        <taxon>Halobacteria</taxon>
        <taxon>Halobacteriales</taxon>
        <taxon>Haloferacaceae</taxon>
        <taxon>Halorarum</taxon>
    </lineage>
</organism>
<dbReference type="KEGG" id="halg:HUG10_19970"/>
<sequence>MRAASNSATIVDTELPAGEALGTAEELEIYPIDSPTRDQLAALAVIDACNTETRRTKYRTIIDMGVELGFDCFRDSADGKARYGKLRQHIIEPLEEKSYIEVDAVSSKSKYVSARASGRQTLRAFRHRIEDVIQELEGRSGPTIDFELDDPTATVREWAPQATGSGD</sequence>
<reference evidence="2 3" key="1">
    <citation type="submission" date="2020-07" db="EMBL/GenBank/DDBJ databases">
        <title>Gai3-2, isolated from salt lake.</title>
        <authorList>
            <person name="Cui H."/>
            <person name="Shi X."/>
        </authorList>
    </citation>
    <scope>NUCLEOTIDE SEQUENCE [LARGE SCALE GENOMIC DNA]</scope>
    <source>
        <strain evidence="2 3">Gai3-2</strain>
        <plasmid evidence="2 3">unnamed2</plasmid>
    </source>
</reference>
<dbReference type="InterPro" id="IPR054162">
    <property type="entry name" value="DUF6293_C"/>
</dbReference>
<dbReference type="Pfam" id="PF22665">
    <property type="entry name" value="WHD_DUF6293"/>
    <property type="match status" value="1"/>
</dbReference>
<accession>A0A7D5GZV7</accession>
<dbReference type="RefSeq" id="WP_179171463.1">
    <property type="nucleotide sequence ID" value="NZ_CP058531.1"/>
</dbReference>
<dbReference type="OrthoDB" id="142096at2157"/>
<feature type="domain" description="DUF6293" evidence="1">
    <location>
        <begin position="26"/>
        <end position="125"/>
    </location>
</feature>
<gene>
    <name evidence="2" type="ORF">HUG10_19970</name>
</gene>
<dbReference type="Proteomes" id="UP000509750">
    <property type="component" value="Plasmid unnamed2"/>
</dbReference>